<dbReference type="GeneID" id="108668968"/>
<dbReference type="GO" id="GO:0009968">
    <property type="term" value="P:negative regulation of signal transduction"/>
    <property type="evidence" value="ECO:0007669"/>
    <property type="project" value="InterPro"/>
</dbReference>
<protein>
    <submittedName>
        <fullName evidence="5">Protein scylla</fullName>
    </submittedName>
</protein>
<sequence length="166" mass="18661">MNILRPNTYKAALPALPSDFFDYRESQDEAAAMLLSKHIWKLIQKSSNRLAQVPGCEGGSVSVMVAADFLSRLARDVVRVTEGELYGIRGCVLQIEYRDGEERVSIGRIKCDPKLPVTTHLTLSLTRDRSRPHNSNTLLRLFGWGTESVVCISPGYLLEKRRLQTL</sequence>
<dbReference type="RefSeq" id="XP_018011734.1">
    <property type="nucleotide sequence ID" value="XM_018156245.2"/>
</dbReference>
<accession>A0A8B7NDQ1</accession>
<dbReference type="InterPro" id="IPR012918">
    <property type="entry name" value="RTP801-like"/>
</dbReference>
<evidence type="ECO:0000313" key="4">
    <source>
        <dbReference type="Proteomes" id="UP000694843"/>
    </source>
</evidence>
<evidence type="ECO:0000256" key="3">
    <source>
        <dbReference type="ARBA" id="ARBA00022490"/>
    </source>
</evidence>
<dbReference type="PANTHER" id="PTHR12478:SF16">
    <property type="entry name" value="PROTEIN CHARYBDE-RELATED"/>
    <property type="match status" value="1"/>
</dbReference>
<dbReference type="Pfam" id="PF07809">
    <property type="entry name" value="RTP801_C"/>
    <property type="match status" value="1"/>
</dbReference>
<dbReference type="KEGG" id="hazt:108668968"/>
<keyword evidence="3" id="KW-0963">Cytoplasm</keyword>
<comment type="subcellular location">
    <subcellularLocation>
        <location evidence="1">Cytoplasm</location>
    </subcellularLocation>
</comment>
<proteinExistence type="inferred from homology"/>
<evidence type="ECO:0000256" key="1">
    <source>
        <dbReference type="ARBA" id="ARBA00004496"/>
    </source>
</evidence>
<dbReference type="GO" id="GO:0006915">
    <property type="term" value="P:apoptotic process"/>
    <property type="evidence" value="ECO:0007669"/>
    <property type="project" value="TreeGrafter"/>
</dbReference>
<dbReference type="AlphaFoldDB" id="A0A8B7NDQ1"/>
<organism evidence="4 5">
    <name type="scientific">Hyalella azteca</name>
    <name type="common">Amphipod</name>
    <dbReference type="NCBI Taxonomy" id="294128"/>
    <lineage>
        <taxon>Eukaryota</taxon>
        <taxon>Metazoa</taxon>
        <taxon>Ecdysozoa</taxon>
        <taxon>Arthropoda</taxon>
        <taxon>Crustacea</taxon>
        <taxon>Multicrustacea</taxon>
        <taxon>Malacostraca</taxon>
        <taxon>Eumalacostraca</taxon>
        <taxon>Peracarida</taxon>
        <taxon>Amphipoda</taxon>
        <taxon>Senticaudata</taxon>
        <taxon>Talitrida</taxon>
        <taxon>Talitroidea</taxon>
        <taxon>Hyalellidae</taxon>
        <taxon>Hyalella</taxon>
    </lineage>
</organism>
<dbReference type="InterPro" id="IPR038281">
    <property type="entry name" value="RTP801-like_C_sf"/>
</dbReference>
<dbReference type="Gene3D" id="3.90.470.40">
    <property type="entry name" value="RTP801-like"/>
    <property type="match status" value="1"/>
</dbReference>
<dbReference type="GO" id="GO:0032006">
    <property type="term" value="P:regulation of TOR signaling"/>
    <property type="evidence" value="ECO:0007669"/>
    <property type="project" value="TreeGrafter"/>
</dbReference>
<reference evidence="5" key="1">
    <citation type="submission" date="2025-08" db="UniProtKB">
        <authorList>
            <consortium name="RefSeq"/>
        </authorList>
    </citation>
    <scope>IDENTIFICATION</scope>
    <source>
        <tissue evidence="5">Whole organism</tissue>
    </source>
</reference>
<gene>
    <name evidence="5" type="primary">LOC108668968</name>
</gene>
<dbReference type="GO" id="GO:0005737">
    <property type="term" value="C:cytoplasm"/>
    <property type="evidence" value="ECO:0007669"/>
    <property type="project" value="UniProtKB-SubCell"/>
</dbReference>
<comment type="similarity">
    <text evidence="2">Belongs to the DDIT4 family.</text>
</comment>
<dbReference type="Proteomes" id="UP000694843">
    <property type="component" value="Unplaced"/>
</dbReference>
<keyword evidence="4" id="KW-1185">Reference proteome</keyword>
<dbReference type="PANTHER" id="PTHR12478">
    <property type="entry name" value="DNA-DAMAGE-INDUCIBLE TRANSCRIPT 4 PROTEIN DDIT4"/>
    <property type="match status" value="1"/>
</dbReference>
<name>A0A8B7NDQ1_HYAAZ</name>
<evidence type="ECO:0000313" key="5">
    <source>
        <dbReference type="RefSeq" id="XP_018011734.1"/>
    </source>
</evidence>
<dbReference type="OrthoDB" id="10018535at2759"/>
<evidence type="ECO:0000256" key="2">
    <source>
        <dbReference type="ARBA" id="ARBA00010670"/>
    </source>
</evidence>